<dbReference type="Gene3D" id="1.10.10.10">
    <property type="entry name" value="Winged helix-like DNA-binding domain superfamily/Winged helix DNA-binding domain"/>
    <property type="match status" value="1"/>
</dbReference>
<name>A0A1I4JBR3_9EURY</name>
<protein>
    <submittedName>
        <fullName evidence="2">Predicted nucleotidyltransferase</fullName>
    </submittedName>
</protein>
<dbReference type="Gene3D" id="3.30.460.10">
    <property type="entry name" value="Beta Polymerase, domain 2"/>
    <property type="match status" value="1"/>
</dbReference>
<dbReference type="RefSeq" id="WP_089872569.1">
    <property type="nucleotide sequence ID" value="NZ_FOTC01000010.1"/>
</dbReference>
<sequence length="226" mass="25448">MVALSEQTLGMELTVPLPVPNSRLFRYAATGDILTLLANNPHTRFSIRDIRRATDHSPSSVTDTVDLLAETDLVQITREGNRKLVQINRERLTKPDDPVLQIPQSEFHDPVRTLEESLRSRVDNIAGILIFGSVARGEADRSSDIDCFVLVTDEKATAQRIAHEVARDLEEQRFAGDRYQFQVLAESMESVTNIGDRLREIFTEGIVLYETEELQTAKQEVLTNGQ</sequence>
<evidence type="ECO:0000313" key="2">
    <source>
        <dbReference type="EMBL" id="SFL63994.1"/>
    </source>
</evidence>
<dbReference type="InterPro" id="IPR036390">
    <property type="entry name" value="WH_DNA-bd_sf"/>
</dbReference>
<evidence type="ECO:0000313" key="3">
    <source>
        <dbReference type="Proteomes" id="UP000199607"/>
    </source>
</evidence>
<organism evidence="2 3">
    <name type="scientific">Halogranum rubrum</name>
    <dbReference type="NCBI Taxonomy" id="553466"/>
    <lineage>
        <taxon>Archaea</taxon>
        <taxon>Methanobacteriati</taxon>
        <taxon>Methanobacteriota</taxon>
        <taxon>Stenosarchaea group</taxon>
        <taxon>Halobacteria</taxon>
        <taxon>Halobacteriales</taxon>
        <taxon>Haloferacaceae</taxon>
    </lineage>
</organism>
<accession>A0A1I4JBR3</accession>
<keyword evidence="3" id="KW-1185">Reference proteome</keyword>
<dbReference type="SUPFAM" id="SSF46785">
    <property type="entry name" value="Winged helix' DNA-binding domain"/>
    <property type="match status" value="1"/>
</dbReference>
<dbReference type="GO" id="GO:0016779">
    <property type="term" value="F:nucleotidyltransferase activity"/>
    <property type="evidence" value="ECO:0007669"/>
    <property type="project" value="InterPro"/>
</dbReference>
<dbReference type="EMBL" id="FOTC01000010">
    <property type="protein sequence ID" value="SFL63994.1"/>
    <property type="molecule type" value="Genomic_DNA"/>
</dbReference>
<dbReference type="InterPro" id="IPR036388">
    <property type="entry name" value="WH-like_DNA-bd_sf"/>
</dbReference>
<reference evidence="3" key="1">
    <citation type="submission" date="2016-10" db="EMBL/GenBank/DDBJ databases">
        <authorList>
            <person name="Varghese N."/>
            <person name="Submissions S."/>
        </authorList>
    </citation>
    <scope>NUCLEOTIDE SEQUENCE [LARGE SCALE GENOMIC DNA]</scope>
    <source>
        <strain evidence="3">CGMCC 1.7738</strain>
    </source>
</reference>
<feature type="domain" description="Polymerase nucleotidyl transferase" evidence="1">
    <location>
        <begin position="112"/>
        <end position="168"/>
    </location>
</feature>
<keyword evidence="2" id="KW-0808">Transferase</keyword>
<dbReference type="Proteomes" id="UP000199607">
    <property type="component" value="Unassembled WGS sequence"/>
</dbReference>
<dbReference type="InterPro" id="IPR002934">
    <property type="entry name" value="Polymerase_NTP_transf_dom"/>
</dbReference>
<dbReference type="PANTHER" id="PTHR33933:SF1">
    <property type="entry name" value="PROTEIN ADENYLYLTRANSFERASE MNTA-RELATED"/>
    <property type="match status" value="1"/>
</dbReference>
<dbReference type="AlphaFoldDB" id="A0A1I4JBR3"/>
<dbReference type="PANTHER" id="PTHR33933">
    <property type="entry name" value="NUCLEOTIDYLTRANSFERASE"/>
    <property type="match status" value="1"/>
</dbReference>
<proteinExistence type="predicted"/>
<dbReference type="CDD" id="cd05403">
    <property type="entry name" value="NT_KNTase_like"/>
    <property type="match status" value="1"/>
</dbReference>
<evidence type="ECO:0000259" key="1">
    <source>
        <dbReference type="Pfam" id="PF01909"/>
    </source>
</evidence>
<dbReference type="InterPro" id="IPR052548">
    <property type="entry name" value="Type_VII_TA_antitoxin"/>
</dbReference>
<gene>
    <name evidence="2" type="ORF">SAMN04487950_4456</name>
</gene>
<dbReference type="InterPro" id="IPR043519">
    <property type="entry name" value="NT_sf"/>
</dbReference>
<dbReference type="Pfam" id="PF01909">
    <property type="entry name" value="NTP_transf_2"/>
    <property type="match status" value="1"/>
</dbReference>
<dbReference type="SUPFAM" id="SSF81301">
    <property type="entry name" value="Nucleotidyltransferase"/>
    <property type="match status" value="1"/>
</dbReference>